<keyword evidence="2 4" id="KW-0012">Acyltransferase</keyword>
<dbReference type="SMART" id="SM00563">
    <property type="entry name" value="PlsC"/>
    <property type="match status" value="1"/>
</dbReference>
<evidence type="ECO:0000313" key="5">
    <source>
        <dbReference type="Proteomes" id="UP001501442"/>
    </source>
</evidence>
<evidence type="ECO:0000313" key="4">
    <source>
        <dbReference type="EMBL" id="GAA4623168.1"/>
    </source>
</evidence>
<dbReference type="Pfam" id="PF01553">
    <property type="entry name" value="Acyltransferase"/>
    <property type="match status" value="1"/>
</dbReference>
<dbReference type="SUPFAM" id="SSF69593">
    <property type="entry name" value="Glycerol-3-phosphate (1)-acyltransferase"/>
    <property type="match status" value="1"/>
</dbReference>
<protein>
    <submittedName>
        <fullName evidence="4">Lysophospholipid acyltransferase family protein</fullName>
    </submittedName>
</protein>
<dbReference type="RefSeq" id="WP_345430207.1">
    <property type="nucleotide sequence ID" value="NZ_BAABHK010000002.1"/>
</dbReference>
<name>A0ABP8U3N5_9ACTN</name>
<keyword evidence="1" id="KW-0808">Transferase</keyword>
<evidence type="ECO:0000256" key="2">
    <source>
        <dbReference type="ARBA" id="ARBA00023315"/>
    </source>
</evidence>
<evidence type="ECO:0000259" key="3">
    <source>
        <dbReference type="SMART" id="SM00563"/>
    </source>
</evidence>
<feature type="domain" description="Phospholipid/glycerol acyltransferase" evidence="3">
    <location>
        <begin position="32"/>
        <end position="151"/>
    </location>
</feature>
<sequence>MFFSLLKHVLLGPLLRVVFRPKVTGTVPDGAAILASNHLSFCDSLFLPLMAPRKVVFIGKEEYFVGTGLKGRLIAAFFRGVGTIPVDRKGGTEAADALDTALRVLQEGRLFGIYPEGTRSPDGRLYRGKTGVARLALASGAPVVPCALIGTDQVQPMGHKLPKKIMRVEVRFGEPLRFPKDADPRAVTDEIVTAIQKLSGQEYVDVYAASVKKAAAAKNG</sequence>
<keyword evidence="5" id="KW-1185">Reference proteome</keyword>
<dbReference type="CDD" id="cd07989">
    <property type="entry name" value="LPLAT_AGPAT-like"/>
    <property type="match status" value="1"/>
</dbReference>
<dbReference type="InterPro" id="IPR002123">
    <property type="entry name" value="Plipid/glycerol_acylTrfase"/>
</dbReference>
<evidence type="ECO:0000256" key="1">
    <source>
        <dbReference type="ARBA" id="ARBA00022679"/>
    </source>
</evidence>
<dbReference type="PANTHER" id="PTHR10434">
    <property type="entry name" value="1-ACYL-SN-GLYCEROL-3-PHOSPHATE ACYLTRANSFERASE"/>
    <property type="match status" value="1"/>
</dbReference>
<reference evidence="5" key="1">
    <citation type="journal article" date="2019" name="Int. J. Syst. Evol. Microbiol.">
        <title>The Global Catalogue of Microorganisms (GCM) 10K type strain sequencing project: providing services to taxonomists for standard genome sequencing and annotation.</title>
        <authorList>
            <consortium name="The Broad Institute Genomics Platform"/>
            <consortium name="The Broad Institute Genome Sequencing Center for Infectious Disease"/>
            <person name="Wu L."/>
            <person name="Ma J."/>
        </authorList>
    </citation>
    <scope>NUCLEOTIDE SEQUENCE [LARGE SCALE GENOMIC DNA]</scope>
    <source>
        <strain evidence="5">JCM 17939</strain>
    </source>
</reference>
<dbReference type="PANTHER" id="PTHR10434:SF11">
    <property type="entry name" value="1-ACYL-SN-GLYCEROL-3-PHOSPHATE ACYLTRANSFERASE"/>
    <property type="match status" value="1"/>
</dbReference>
<proteinExistence type="predicted"/>
<gene>
    <name evidence="4" type="ORF">GCM10023196_018250</name>
</gene>
<dbReference type="EMBL" id="BAABHK010000002">
    <property type="protein sequence ID" value="GAA4623168.1"/>
    <property type="molecule type" value="Genomic_DNA"/>
</dbReference>
<dbReference type="Proteomes" id="UP001501442">
    <property type="component" value="Unassembled WGS sequence"/>
</dbReference>
<dbReference type="GO" id="GO:0016746">
    <property type="term" value="F:acyltransferase activity"/>
    <property type="evidence" value="ECO:0007669"/>
    <property type="project" value="UniProtKB-KW"/>
</dbReference>
<organism evidence="4 5">
    <name type="scientific">Actinoallomurus vinaceus</name>
    <dbReference type="NCBI Taxonomy" id="1080074"/>
    <lineage>
        <taxon>Bacteria</taxon>
        <taxon>Bacillati</taxon>
        <taxon>Actinomycetota</taxon>
        <taxon>Actinomycetes</taxon>
        <taxon>Streptosporangiales</taxon>
        <taxon>Thermomonosporaceae</taxon>
        <taxon>Actinoallomurus</taxon>
    </lineage>
</organism>
<accession>A0ABP8U3N5</accession>
<comment type="caution">
    <text evidence="4">The sequence shown here is derived from an EMBL/GenBank/DDBJ whole genome shotgun (WGS) entry which is preliminary data.</text>
</comment>